<evidence type="ECO:0000259" key="1">
    <source>
        <dbReference type="Pfam" id="PF00294"/>
    </source>
</evidence>
<feature type="domain" description="Carbohydrate kinase PfkB" evidence="1">
    <location>
        <begin position="184"/>
        <end position="315"/>
    </location>
</feature>
<name>A0A1B2JJE5_PICPA</name>
<dbReference type="Pfam" id="PF00294">
    <property type="entry name" value="PfkB"/>
    <property type="match status" value="1"/>
</dbReference>
<dbReference type="InterPro" id="IPR011611">
    <property type="entry name" value="PfkB_dom"/>
</dbReference>
<keyword evidence="3" id="KW-1185">Reference proteome</keyword>
<dbReference type="PANTHER" id="PTHR47098">
    <property type="entry name" value="PROTEIN MAK32"/>
    <property type="match status" value="1"/>
</dbReference>
<protein>
    <submittedName>
        <fullName evidence="2">BA75_05158T0</fullName>
    </submittedName>
</protein>
<dbReference type="EMBL" id="CP014587">
    <property type="protein sequence ID" value="ANZ78025.1"/>
    <property type="molecule type" value="Genomic_DNA"/>
</dbReference>
<evidence type="ECO:0000313" key="2">
    <source>
        <dbReference type="EMBL" id="ANZ78025.1"/>
    </source>
</evidence>
<dbReference type="Proteomes" id="UP000094565">
    <property type="component" value="Chromosome 4"/>
</dbReference>
<proteinExistence type="predicted"/>
<reference evidence="2 3" key="1">
    <citation type="submission" date="2016-02" db="EMBL/GenBank/DDBJ databases">
        <title>Comparative genomic and transcriptomic foundation for Pichia pastoris.</title>
        <authorList>
            <person name="Love K.R."/>
            <person name="Shah K.A."/>
            <person name="Whittaker C.A."/>
            <person name="Wu J."/>
            <person name="Bartlett M.C."/>
            <person name="Ma D."/>
            <person name="Leeson R.L."/>
            <person name="Priest M."/>
            <person name="Young S.K."/>
            <person name="Love J.C."/>
        </authorList>
    </citation>
    <scope>NUCLEOTIDE SEQUENCE [LARGE SCALE GENOMIC DNA]</scope>
    <source>
        <strain evidence="2 3">ATCC 28485</strain>
    </source>
</reference>
<dbReference type="PANTHER" id="PTHR47098:SF2">
    <property type="entry name" value="PROTEIN MAK32"/>
    <property type="match status" value="1"/>
</dbReference>
<evidence type="ECO:0000313" key="3">
    <source>
        <dbReference type="Proteomes" id="UP000094565"/>
    </source>
</evidence>
<dbReference type="SUPFAM" id="SSF53613">
    <property type="entry name" value="Ribokinase-like"/>
    <property type="match status" value="1"/>
</dbReference>
<dbReference type="AlphaFoldDB" id="A0A1B2JJE5"/>
<sequence length="347" mass="38736">MENKEYEATDKSHVMFTSLGMFIIDEVHLLNGSIRKDVIGGGGLYATVGARIVCDNPRTIGGFADFGADMVDDNHEVKRVISSWNTLTKQRVDRRRLTTRGLVNYTMGSTEQMSFSYLTPKKRIGVADLEEEEELLYSKSFHLLSDGPKLIEIVQGIVDKRNCAEKPLIVWEPFGVYCVPARFEEATKALEYVDIFTPNAAEAACLLGRSEPETREDMDFVANSFVKYLKKPNSAIVLRCGKLGSLTITGDKSYHRWFPAYHDPKFSDFKVVDTTGGGNSFVGAFAFMFASTGDWTLSNIAANVASSFVIEQLGVPIYDPAEDTWNGISTNVRQEEYMNRYEAVALD</sequence>
<dbReference type="Gene3D" id="3.40.1190.20">
    <property type="match status" value="1"/>
</dbReference>
<organism evidence="2 3">
    <name type="scientific">Komagataella pastoris</name>
    <name type="common">Yeast</name>
    <name type="synonym">Pichia pastoris</name>
    <dbReference type="NCBI Taxonomy" id="4922"/>
    <lineage>
        <taxon>Eukaryota</taxon>
        <taxon>Fungi</taxon>
        <taxon>Dikarya</taxon>
        <taxon>Ascomycota</taxon>
        <taxon>Saccharomycotina</taxon>
        <taxon>Pichiomycetes</taxon>
        <taxon>Pichiales</taxon>
        <taxon>Pichiaceae</taxon>
        <taxon>Komagataella</taxon>
    </lineage>
</organism>
<accession>A0A1B2JJE5</accession>
<gene>
    <name evidence="2" type="primary">MAK32</name>
    <name evidence="2" type="ORF">ATY40_BA7505158</name>
</gene>
<dbReference type="InterPro" id="IPR029056">
    <property type="entry name" value="Ribokinase-like"/>
</dbReference>
<dbReference type="OrthoDB" id="497927at2759"/>